<keyword evidence="2" id="KW-0472">Membrane</keyword>
<feature type="transmembrane region" description="Helical" evidence="2">
    <location>
        <begin position="253"/>
        <end position="276"/>
    </location>
</feature>
<feature type="transmembrane region" description="Helical" evidence="2">
    <location>
        <begin position="84"/>
        <end position="107"/>
    </location>
</feature>
<dbReference type="Proteomes" id="UP000807353">
    <property type="component" value="Unassembled WGS sequence"/>
</dbReference>
<name>A0A9P5Y866_9AGAR</name>
<proteinExistence type="predicted"/>
<protein>
    <recommendedName>
        <fullName evidence="5">Transmembrane protein</fullName>
    </recommendedName>
</protein>
<accession>A0A9P5Y866</accession>
<keyword evidence="4" id="KW-1185">Reference proteome</keyword>
<evidence type="ECO:0000313" key="3">
    <source>
        <dbReference type="EMBL" id="KAF9463964.1"/>
    </source>
</evidence>
<evidence type="ECO:0008006" key="5">
    <source>
        <dbReference type="Google" id="ProtNLM"/>
    </source>
</evidence>
<dbReference type="EMBL" id="MU150258">
    <property type="protein sequence ID" value="KAF9463964.1"/>
    <property type="molecule type" value="Genomic_DNA"/>
</dbReference>
<sequence length="279" mass="29329">MSTIHANASSAASDRPKYPPNLVVNVVPSSPAVKDWESEQGDIHSRPSHEQSIDPHHLHAPDVQRPAHDHRELIPISSGSQTQILTAIIIGAPLIASVVGSCLSVVVADLTSSLGPDPLTRPARASAVIALLWSAMLTSLGSAMTAVAGLAMHAGYHDAHVGITKKIVRLLREWRAARKTLPDHGELRTRGTRPTSPVPTVLSAITDGHRGQHAAVSFRAAVVASRLLGISVMLLAIGLAVYLFLIYPLSVAVVVLVVGVVTTIVAASPLLPVLFASKT</sequence>
<dbReference type="OrthoDB" id="3055073at2759"/>
<evidence type="ECO:0000256" key="2">
    <source>
        <dbReference type="SAM" id="Phobius"/>
    </source>
</evidence>
<gene>
    <name evidence="3" type="ORF">BDZ94DRAFT_1257884</name>
</gene>
<evidence type="ECO:0000256" key="1">
    <source>
        <dbReference type="SAM" id="MobiDB-lite"/>
    </source>
</evidence>
<feature type="region of interest" description="Disordered" evidence="1">
    <location>
        <begin position="34"/>
        <end position="67"/>
    </location>
</feature>
<comment type="caution">
    <text evidence="3">The sequence shown here is derived from an EMBL/GenBank/DDBJ whole genome shotgun (WGS) entry which is preliminary data.</text>
</comment>
<feature type="compositionally biased region" description="Polar residues" evidence="1">
    <location>
        <begin position="1"/>
        <end position="12"/>
    </location>
</feature>
<keyword evidence="2" id="KW-1133">Transmembrane helix</keyword>
<feature type="region of interest" description="Disordered" evidence="1">
    <location>
        <begin position="1"/>
        <end position="21"/>
    </location>
</feature>
<reference evidence="3" key="1">
    <citation type="submission" date="2020-11" db="EMBL/GenBank/DDBJ databases">
        <authorList>
            <consortium name="DOE Joint Genome Institute"/>
            <person name="Ahrendt S."/>
            <person name="Riley R."/>
            <person name="Andreopoulos W."/>
            <person name="Labutti K."/>
            <person name="Pangilinan J."/>
            <person name="Ruiz-Duenas F.J."/>
            <person name="Barrasa J.M."/>
            <person name="Sanchez-Garcia M."/>
            <person name="Camarero S."/>
            <person name="Miyauchi S."/>
            <person name="Serrano A."/>
            <person name="Linde D."/>
            <person name="Babiker R."/>
            <person name="Drula E."/>
            <person name="Ayuso-Fernandez I."/>
            <person name="Pacheco R."/>
            <person name="Padilla G."/>
            <person name="Ferreira P."/>
            <person name="Barriuso J."/>
            <person name="Kellner H."/>
            <person name="Castanera R."/>
            <person name="Alfaro M."/>
            <person name="Ramirez L."/>
            <person name="Pisabarro A.G."/>
            <person name="Kuo A."/>
            <person name="Tritt A."/>
            <person name="Lipzen A."/>
            <person name="He G."/>
            <person name="Yan M."/>
            <person name="Ng V."/>
            <person name="Cullen D."/>
            <person name="Martin F."/>
            <person name="Rosso M.-N."/>
            <person name="Henrissat B."/>
            <person name="Hibbett D."/>
            <person name="Martinez A.T."/>
            <person name="Grigoriev I.V."/>
        </authorList>
    </citation>
    <scope>NUCLEOTIDE SEQUENCE</scope>
    <source>
        <strain evidence="3">CBS 247.69</strain>
    </source>
</reference>
<keyword evidence="2" id="KW-0812">Transmembrane</keyword>
<organism evidence="3 4">
    <name type="scientific">Collybia nuda</name>
    <dbReference type="NCBI Taxonomy" id="64659"/>
    <lineage>
        <taxon>Eukaryota</taxon>
        <taxon>Fungi</taxon>
        <taxon>Dikarya</taxon>
        <taxon>Basidiomycota</taxon>
        <taxon>Agaricomycotina</taxon>
        <taxon>Agaricomycetes</taxon>
        <taxon>Agaricomycetidae</taxon>
        <taxon>Agaricales</taxon>
        <taxon>Tricholomatineae</taxon>
        <taxon>Clitocybaceae</taxon>
        <taxon>Collybia</taxon>
    </lineage>
</organism>
<dbReference type="AlphaFoldDB" id="A0A9P5Y866"/>
<feature type="transmembrane region" description="Helical" evidence="2">
    <location>
        <begin position="227"/>
        <end position="247"/>
    </location>
</feature>
<feature type="transmembrane region" description="Helical" evidence="2">
    <location>
        <begin position="127"/>
        <end position="151"/>
    </location>
</feature>
<evidence type="ECO:0000313" key="4">
    <source>
        <dbReference type="Proteomes" id="UP000807353"/>
    </source>
</evidence>